<dbReference type="Proteomes" id="UP000689195">
    <property type="component" value="Unassembled WGS sequence"/>
</dbReference>
<reference evidence="1" key="1">
    <citation type="submission" date="2021-01" db="EMBL/GenBank/DDBJ databases">
        <authorList>
            <consortium name="Genoscope - CEA"/>
            <person name="William W."/>
        </authorList>
    </citation>
    <scope>NUCLEOTIDE SEQUENCE</scope>
</reference>
<name>A0A8S1Y1J8_9CILI</name>
<comment type="caution">
    <text evidence="1">The sequence shown here is derived from an EMBL/GenBank/DDBJ whole genome shotgun (WGS) entry which is preliminary data.</text>
</comment>
<dbReference type="AlphaFoldDB" id="A0A8S1Y1J8"/>
<sequence length="111" mass="12743">MTTIPDSSCSNVIDYKGFNVQITNYGKSVLIVKGNQEFKVILNEQDASKENQQYIKIQPEDIIQDEQSKLNYVCDSKKNIKTKVLCFQKQQGIAIRWSTGLQSTFIFKIDE</sequence>
<protein>
    <submittedName>
        <fullName evidence="1">Uncharacterized protein</fullName>
    </submittedName>
</protein>
<dbReference type="EMBL" id="CAJJDO010000146">
    <property type="protein sequence ID" value="CAD8207215.1"/>
    <property type="molecule type" value="Genomic_DNA"/>
</dbReference>
<accession>A0A8S1Y1J8</accession>
<organism evidence="1 2">
    <name type="scientific">Paramecium pentaurelia</name>
    <dbReference type="NCBI Taxonomy" id="43138"/>
    <lineage>
        <taxon>Eukaryota</taxon>
        <taxon>Sar</taxon>
        <taxon>Alveolata</taxon>
        <taxon>Ciliophora</taxon>
        <taxon>Intramacronucleata</taxon>
        <taxon>Oligohymenophorea</taxon>
        <taxon>Peniculida</taxon>
        <taxon>Parameciidae</taxon>
        <taxon>Paramecium</taxon>
    </lineage>
</organism>
<keyword evidence="2" id="KW-1185">Reference proteome</keyword>
<evidence type="ECO:0000313" key="1">
    <source>
        <dbReference type="EMBL" id="CAD8207215.1"/>
    </source>
</evidence>
<dbReference type="OrthoDB" id="10352706at2759"/>
<gene>
    <name evidence="1" type="ORF">PPENT_87.1.T1460109</name>
</gene>
<proteinExistence type="predicted"/>
<evidence type="ECO:0000313" key="2">
    <source>
        <dbReference type="Proteomes" id="UP000689195"/>
    </source>
</evidence>